<accession>A0A1J8PSM7</accession>
<keyword evidence="3" id="KW-1185">Reference proteome</keyword>
<name>A0A1J8PSM7_9AGAM</name>
<protein>
    <submittedName>
        <fullName evidence="2">Uncharacterized protein</fullName>
    </submittedName>
</protein>
<evidence type="ECO:0000313" key="2">
    <source>
        <dbReference type="EMBL" id="OJA12206.1"/>
    </source>
</evidence>
<dbReference type="AlphaFoldDB" id="A0A1J8PSM7"/>
<evidence type="ECO:0000256" key="1">
    <source>
        <dbReference type="SAM" id="MobiDB-lite"/>
    </source>
</evidence>
<reference evidence="2 3" key="1">
    <citation type="submission" date="2016-03" db="EMBL/GenBank/DDBJ databases">
        <title>Comparative genomics of the ectomycorrhizal sister species Rhizopogon vinicolor and Rhizopogon vesiculosus (Basidiomycota: Boletales) reveals a divergence of the mating type B locus.</title>
        <authorList>
            <person name="Mujic A.B."/>
            <person name="Kuo A."/>
            <person name="Tritt A."/>
            <person name="Lipzen A."/>
            <person name="Chen C."/>
            <person name="Johnson J."/>
            <person name="Sharma A."/>
            <person name="Barry K."/>
            <person name="Grigoriev I.V."/>
            <person name="Spatafora J.W."/>
        </authorList>
    </citation>
    <scope>NUCLEOTIDE SEQUENCE [LARGE SCALE GENOMIC DNA]</scope>
    <source>
        <strain evidence="2 3">AM-OR11-056</strain>
    </source>
</reference>
<organism evidence="2 3">
    <name type="scientific">Rhizopogon vesiculosus</name>
    <dbReference type="NCBI Taxonomy" id="180088"/>
    <lineage>
        <taxon>Eukaryota</taxon>
        <taxon>Fungi</taxon>
        <taxon>Dikarya</taxon>
        <taxon>Basidiomycota</taxon>
        <taxon>Agaricomycotina</taxon>
        <taxon>Agaricomycetes</taxon>
        <taxon>Agaricomycetidae</taxon>
        <taxon>Boletales</taxon>
        <taxon>Suillineae</taxon>
        <taxon>Rhizopogonaceae</taxon>
        <taxon>Rhizopogon</taxon>
    </lineage>
</organism>
<gene>
    <name evidence="2" type="ORF">AZE42_09564</name>
</gene>
<sequence length="77" mass="9476">MNLRPGDYENVEESRRRKRKNSDVKRKERKLSRDVPQWLKEDNGPTCYGRSSFKQKYWHTDAFHKDDKVLERLHRDN</sequence>
<dbReference type="EMBL" id="LVVM01004786">
    <property type="protein sequence ID" value="OJA12206.1"/>
    <property type="molecule type" value="Genomic_DNA"/>
</dbReference>
<evidence type="ECO:0000313" key="3">
    <source>
        <dbReference type="Proteomes" id="UP000183567"/>
    </source>
</evidence>
<proteinExistence type="predicted"/>
<dbReference type="Proteomes" id="UP000183567">
    <property type="component" value="Unassembled WGS sequence"/>
</dbReference>
<comment type="caution">
    <text evidence="2">The sequence shown here is derived from an EMBL/GenBank/DDBJ whole genome shotgun (WGS) entry which is preliminary data.</text>
</comment>
<feature type="region of interest" description="Disordered" evidence="1">
    <location>
        <begin position="1"/>
        <end position="36"/>
    </location>
</feature>